<dbReference type="AlphaFoldDB" id="A0A5B9PKI4"/>
<protein>
    <recommendedName>
        <fullName evidence="3">Aminoglycoside phosphotransferase domain-containing protein</fullName>
    </recommendedName>
</protein>
<dbReference type="KEGG" id="mff:MFFC18_51560"/>
<dbReference type="InterPro" id="IPR011009">
    <property type="entry name" value="Kinase-like_dom_sf"/>
</dbReference>
<evidence type="ECO:0008006" key="3">
    <source>
        <dbReference type="Google" id="ProtNLM"/>
    </source>
</evidence>
<reference evidence="1 2" key="1">
    <citation type="submission" date="2019-08" db="EMBL/GenBank/DDBJ databases">
        <title>Deep-cultivation of Planctomycetes and their phenomic and genomic characterization uncovers novel biology.</title>
        <authorList>
            <person name="Wiegand S."/>
            <person name="Jogler M."/>
            <person name="Boedeker C."/>
            <person name="Pinto D."/>
            <person name="Vollmers J."/>
            <person name="Rivas-Marin E."/>
            <person name="Kohn T."/>
            <person name="Peeters S.H."/>
            <person name="Heuer A."/>
            <person name="Rast P."/>
            <person name="Oberbeckmann S."/>
            <person name="Bunk B."/>
            <person name="Jeske O."/>
            <person name="Meyerdierks A."/>
            <person name="Storesund J.E."/>
            <person name="Kallscheuer N."/>
            <person name="Luecker S."/>
            <person name="Lage O.M."/>
            <person name="Pohl T."/>
            <person name="Merkel B.J."/>
            <person name="Hornburger P."/>
            <person name="Mueller R.-W."/>
            <person name="Bruemmer F."/>
            <person name="Labrenz M."/>
            <person name="Spormann A.M."/>
            <person name="Op den Camp H."/>
            <person name="Overmann J."/>
            <person name="Amann R."/>
            <person name="Jetten M.S.M."/>
            <person name="Mascher T."/>
            <person name="Medema M.H."/>
            <person name="Devos D.P."/>
            <person name="Kaster A.-K."/>
            <person name="Ovreas L."/>
            <person name="Rohde M."/>
            <person name="Galperin M.Y."/>
            <person name="Jogler C."/>
        </authorList>
    </citation>
    <scope>NUCLEOTIDE SEQUENCE [LARGE SCALE GENOMIC DNA]</scope>
    <source>
        <strain evidence="1 2">FC18</strain>
    </source>
</reference>
<dbReference type="STRING" id="980251.GCA_001642875_03806"/>
<dbReference type="SUPFAM" id="SSF56112">
    <property type="entry name" value="Protein kinase-like (PK-like)"/>
    <property type="match status" value="1"/>
</dbReference>
<dbReference type="OrthoDB" id="276211at2"/>
<gene>
    <name evidence="1" type="ORF">MFFC18_51560</name>
</gene>
<organism evidence="1 2">
    <name type="scientific">Mariniblastus fucicola</name>
    <dbReference type="NCBI Taxonomy" id="980251"/>
    <lineage>
        <taxon>Bacteria</taxon>
        <taxon>Pseudomonadati</taxon>
        <taxon>Planctomycetota</taxon>
        <taxon>Planctomycetia</taxon>
        <taxon>Pirellulales</taxon>
        <taxon>Pirellulaceae</taxon>
        <taxon>Mariniblastus</taxon>
    </lineage>
</organism>
<evidence type="ECO:0000313" key="1">
    <source>
        <dbReference type="EMBL" id="QEG25232.1"/>
    </source>
</evidence>
<dbReference type="Proteomes" id="UP000322214">
    <property type="component" value="Chromosome"/>
</dbReference>
<dbReference type="EMBL" id="CP042912">
    <property type="protein sequence ID" value="QEG25232.1"/>
    <property type="molecule type" value="Genomic_DNA"/>
</dbReference>
<proteinExistence type="predicted"/>
<sequence>MTIPDEFQLAVNQFLKSRNHELISHLGTGTQGTVYLVNNPSRLSPHAVKFHNRKIAYERELAVFLRLKDLEINDVRGHSIPDLIGYDDELLAIEMTIVSPPFCLDFGGAYLDRPPDYTPEVWRDWEEMKSMAFEENWPAVKKILSTFEAFGIYIADVNPGNIKFS</sequence>
<dbReference type="RefSeq" id="WP_075085811.1">
    <property type="nucleotide sequence ID" value="NZ_CP042912.1"/>
</dbReference>
<evidence type="ECO:0000313" key="2">
    <source>
        <dbReference type="Proteomes" id="UP000322214"/>
    </source>
</evidence>
<keyword evidence="2" id="KW-1185">Reference proteome</keyword>
<name>A0A5B9PKI4_9BACT</name>
<accession>A0A5B9PKI4</accession>